<accession>A0A7J8DY11</accession>
<organism evidence="2 3">
    <name type="scientific">Rousettus aegyptiacus</name>
    <name type="common">Egyptian fruit bat</name>
    <name type="synonym">Pteropus aegyptiacus</name>
    <dbReference type="NCBI Taxonomy" id="9407"/>
    <lineage>
        <taxon>Eukaryota</taxon>
        <taxon>Metazoa</taxon>
        <taxon>Chordata</taxon>
        <taxon>Craniata</taxon>
        <taxon>Vertebrata</taxon>
        <taxon>Euteleostomi</taxon>
        <taxon>Mammalia</taxon>
        <taxon>Eutheria</taxon>
        <taxon>Laurasiatheria</taxon>
        <taxon>Chiroptera</taxon>
        <taxon>Yinpterochiroptera</taxon>
        <taxon>Pteropodoidea</taxon>
        <taxon>Pteropodidae</taxon>
        <taxon>Rousettinae</taxon>
        <taxon>Rousettus</taxon>
    </lineage>
</organism>
<gene>
    <name evidence="2" type="ORF">HJG63_008400</name>
</gene>
<dbReference type="AlphaFoldDB" id="A0A7J8DY11"/>
<feature type="region of interest" description="Disordered" evidence="1">
    <location>
        <begin position="92"/>
        <end position="115"/>
    </location>
</feature>
<comment type="caution">
    <text evidence="2">The sequence shown here is derived from an EMBL/GenBank/DDBJ whole genome shotgun (WGS) entry which is preliminary data.</text>
</comment>
<feature type="region of interest" description="Disordered" evidence="1">
    <location>
        <begin position="1"/>
        <end position="30"/>
    </location>
</feature>
<reference evidence="2 3" key="1">
    <citation type="journal article" date="2020" name="Nature">
        <title>Six reference-quality genomes reveal evolution of bat adaptations.</title>
        <authorList>
            <person name="Jebb D."/>
            <person name="Huang Z."/>
            <person name="Pippel M."/>
            <person name="Hughes G.M."/>
            <person name="Lavrichenko K."/>
            <person name="Devanna P."/>
            <person name="Winkler S."/>
            <person name="Jermiin L.S."/>
            <person name="Skirmuntt E.C."/>
            <person name="Katzourakis A."/>
            <person name="Burkitt-Gray L."/>
            <person name="Ray D.A."/>
            <person name="Sullivan K.A.M."/>
            <person name="Roscito J.G."/>
            <person name="Kirilenko B.M."/>
            <person name="Davalos L.M."/>
            <person name="Corthals A.P."/>
            <person name="Power M.L."/>
            <person name="Jones G."/>
            <person name="Ransome R.D."/>
            <person name="Dechmann D.K.N."/>
            <person name="Locatelli A.G."/>
            <person name="Puechmaille S.J."/>
            <person name="Fedrigo O."/>
            <person name="Jarvis E.D."/>
            <person name="Hiller M."/>
            <person name="Vernes S.C."/>
            <person name="Myers E.W."/>
            <person name="Teeling E.C."/>
        </authorList>
    </citation>
    <scope>NUCLEOTIDE SEQUENCE [LARGE SCALE GENOMIC DNA]</scope>
    <source>
        <strain evidence="2">MRouAeg1</strain>
        <tissue evidence="2">Muscle</tissue>
    </source>
</reference>
<evidence type="ECO:0000313" key="2">
    <source>
        <dbReference type="EMBL" id="KAF6427936.1"/>
    </source>
</evidence>
<evidence type="ECO:0000313" key="3">
    <source>
        <dbReference type="Proteomes" id="UP000593571"/>
    </source>
</evidence>
<sequence>MPAPLAPSPSGRASRLELQSAPGVEGGAASARRRWAGTGRVLALLLSAAARQLQLTSPKFPAPAPLRPFRRARFVVCARVCAEPGAPLSEFLRTKPSRRGGEGARGGNLRKPRSHLTSRVLAGAAPASPTPAARWAPSGPGCHSAAPEVAGALLPGSGECCYLRVQASVAGSGCACPAAAESVYIWALAEEVELRTPGGRRDQRSLFAPTPLGTRIKQDPHRPPPPFILLLPPLFT</sequence>
<keyword evidence="3" id="KW-1185">Reference proteome</keyword>
<evidence type="ECO:0000256" key="1">
    <source>
        <dbReference type="SAM" id="MobiDB-lite"/>
    </source>
</evidence>
<dbReference type="EMBL" id="JACASE010000011">
    <property type="protein sequence ID" value="KAF6427936.1"/>
    <property type="molecule type" value="Genomic_DNA"/>
</dbReference>
<dbReference type="Proteomes" id="UP000593571">
    <property type="component" value="Unassembled WGS sequence"/>
</dbReference>
<name>A0A7J8DY11_ROUAE</name>
<protein>
    <submittedName>
        <fullName evidence="2">Uncharacterized protein</fullName>
    </submittedName>
</protein>
<feature type="region of interest" description="Disordered" evidence="1">
    <location>
        <begin position="200"/>
        <end position="219"/>
    </location>
</feature>
<proteinExistence type="predicted"/>